<sequence length="84" mass="9742">MAAVTVFSFRANCSSLRRRMLEEASYARPWRLPERDSPTSSQVRVGAKPLATITRLWQQAGTSLYKWDVFIYPILHKFGLFSYL</sequence>
<organism evidence="1 2">
    <name type="scientific">Seinonella peptonophila</name>
    <dbReference type="NCBI Taxonomy" id="112248"/>
    <lineage>
        <taxon>Bacteria</taxon>
        <taxon>Bacillati</taxon>
        <taxon>Bacillota</taxon>
        <taxon>Bacilli</taxon>
        <taxon>Bacillales</taxon>
        <taxon>Thermoactinomycetaceae</taxon>
        <taxon>Seinonella</taxon>
    </lineage>
</organism>
<evidence type="ECO:0000313" key="1">
    <source>
        <dbReference type="EMBL" id="SHF07032.1"/>
    </source>
</evidence>
<protein>
    <submittedName>
        <fullName evidence="1">Uncharacterized protein</fullName>
    </submittedName>
</protein>
<dbReference type="Proteomes" id="UP000184476">
    <property type="component" value="Unassembled WGS sequence"/>
</dbReference>
<accession>A0A1M4YNF1</accession>
<dbReference type="EMBL" id="FQVL01000007">
    <property type="protein sequence ID" value="SHF07032.1"/>
    <property type="molecule type" value="Genomic_DNA"/>
</dbReference>
<keyword evidence="2" id="KW-1185">Reference proteome</keyword>
<dbReference type="AlphaFoldDB" id="A0A1M4YNF1"/>
<gene>
    <name evidence="1" type="ORF">SAMN05444392_10743</name>
</gene>
<name>A0A1M4YNF1_9BACL</name>
<evidence type="ECO:0000313" key="2">
    <source>
        <dbReference type="Proteomes" id="UP000184476"/>
    </source>
</evidence>
<proteinExistence type="predicted"/>
<dbReference type="STRING" id="112248.SAMN05444392_10743"/>
<reference evidence="1 2" key="1">
    <citation type="submission" date="2016-11" db="EMBL/GenBank/DDBJ databases">
        <authorList>
            <person name="Jaros S."/>
            <person name="Januszkiewicz K."/>
            <person name="Wedrychowicz H."/>
        </authorList>
    </citation>
    <scope>NUCLEOTIDE SEQUENCE [LARGE SCALE GENOMIC DNA]</scope>
    <source>
        <strain evidence="1 2">DSM 44666</strain>
    </source>
</reference>